<feature type="compositionally biased region" description="Basic and acidic residues" evidence="10">
    <location>
        <begin position="1543"/>
        <end position="1553"/>
    </location>
</feature>
<feature type="region of interest" description="Disordered" evidence="10">
    <location>
        <begin position="898"/>
        <end position="917"/>
    </location>
</feature>
<evidence type="ECO:0000256" key="7">
    <source>
        <dbReference type="ARBA" id="ARBA00023212"/>
    </source>
</evidence>
<dbReference type="GO" id="GO:0036064">
    <property type="term" value="C:ciliary basal body"/>
    <property type="evidence" value="ECO:0007669"/>
    <property type="project" value="TreeGrafter"/>
</dbReference>
<feature type="region of interest" description="Disordered" evidence="10">
    <location>
        <begin position="712"/>
        <end position="735"/>
    </location>
</feature>
<reference evidence="11 12" key="1">
    <citation type="journal article" date="2015" name="Sci. Rep.">
        <title>The genome of Leishmania panamensis: insights into genomics of the L. (Viannia) subgenus.</title>
        <authorList>
            <person name="Llanes A."/>
            <person name="Restrepo C.M."/>
            <person name="Vecchio G.D."/>
            <person name="Anguizola F.J."/>
            <person name="Lleonart R."/>
        </authorList>
    </citation>
    <scope>NUCLEOTIDE SEQUENCE [LARGE SCALE GENOMIC DNA]</scope>
    <source>
        <strain evidence="11 12">MHOM/PA/94/PSC-1</strain>
    </source>
</reference>
<dbReference type="OrthoDB" id="439792at2759"/>
<dbReference type="EMBL" id="CP009404">
    <property type="protein sequence ID" value="AIO02748.1"/>
    <property type="molecule type" value="Genomic_DNA"/>
</dbReference>
<keyword evidence="11" id="KW-0378">Hydrolase</keyword>
<feature type="region of interest" description="Disordered" evidence="10">
    <location>
        <begin position="1019"/>
        <end position="1038"/>
    </location>
</feature>
<evidence type="ECO:0000256" key="4">
    <source>
        <dbReference type="ARBA" id="ARBA00022490"/>
    </source>
</evidence>
<accession>A0A088S2Z9</accession>
<comment type="subcellular location">
    <subcellularLocation>
        <location evidence="1">Cytoplasm</location>
        <location evidence="1">Cytoskeleton</location>
        <location evidence="1">Cilium axoneme</location>
    </subcellularLocation>
</comment>
<dbReference type="GO" id="GO:0005930">
    <property type="term" value="C:axoneme"/>
    <property type="evidence" value="ECO:0007669"/>
    <property type="project" value="UniProtKB-SubCell"/>
</dbReference>
<dbReference type="PANTHER" id="PTHR21442:SF0">
    <property type="entry name" value="CILIA- AND FLAGELLA-ASSOCIATED PROTEIN 206"/>
    <property type="match status" value="1"/>
</dbReference>
<keyword evidence="7" id="KW-0206">Cytoskeleton</keyword>
<evidence type="ECO:0000256" key="3">
    <source>
        <dbReference type="ARBA" id="ARBA00021602"/>
    </source>
</evidence>
<evidence type="ECO:0000256" key="1">
    <source>
        <dbReference type="ARBA" id="ARBA00004430"/>
    </source>
</evidence>
<name>A0A088S2Z9_LEIPA</name>
<sequence>MKRTSPAVVAPEPVSPISVEDVWGRLWRALPSVQLQQAENAMNSQCTDRHEDTAALPLLSVVLPREEMAHLVSCVYLALHANAIDSDTEAAVEEVLRSPSLNKVSDKDLDGAAARTALRETYTNEDFIAFLESVPTRWMPDMIAAQKDTEEGRLWAEFNVELVDCVVNDEAPYNLLEPTDVLTIQRTAAAVHLEAPVTDYIEVVPPRLYPVVYDSLFERLQLNNDRCDTSLSLAQFRLFFEWFHGLHFSNTNAERANAAAEDVYNRYCDQRGQFTTTQFQLACEEMCAVYVQHCDAAAYLQQLVHRTEQVMCRATKDRSVNTAPQEERMNAEFFLHAEEVTLPSWRRDLTSPVTLYLPDELRAVQQEVDRYHRHRSPRILLVGPAGIGKSEVGRQLSEELHCVHLNVLELAVAALGEREQGTLAAELTVCLAQRAPVPMTLQVRLLQEAMTSARAEYRGYVFSDTLSCTADTTDACNEHFVRPLQLSEMARPDHVVEMCTSMPDVYQEYASARSGAAAAASQRAWDAFIKDEAKRAQDLEKAEIRADCEKILAHLVELEGVTGKTAPPVAELELARQKAMEAQDILHTLEEEEEAAEDAKKLLLPRSVTERLEEVRLRLSALIRDGRIEAGVEPLSSAANDAERAILLPSLEGQDWTSSWRKHVDYAKSRNCHVLVDPIASASTEQVTSFIAHVFHLHPCDEPALLGAAKMTEDQDSGEEGAYGQPTSVATDEERSRDVEAAAQEAGLSLSPVWKRYCPVTALEDQVLIEGAACYACTYRGHYYCFASASKRSAFMDFPVKYLRQRCSPDSKPVLVLADDTLVHSTSSVVEIMQQVVNETAARLNLTPYTVSEYVKLLEPRETLLQRRHTSFVNRQKAEEKARKARAERKELAIKAQAKKNKGKMEPSKPKLKRKVSRAGRVSFLQQALQQQQGSAATTGEARRGVPRAMDMEGPLSMADEKAMQIRATKKAAARTAPLLLSAVTSADLQAGFLRGLWEGSLLPETVLVLRPAGAPAAAIATERDEDDEETEKSDADTSDALVLSQVLKLLEKDPAFEQRSVTGGRGSASLQQPLTFNIFFVALPEAPGVPEVIAEVMQLLDPLAIQTSEAVVDEALGAEAEDAAEEEADEEAEDAAFLNPGEGEVSQVPRPPRHPLTQPVRRFLHQFGSRLNYCPVTLHERGILVQGRQEFCLAFVDGLYVFATQEARDAFARCPLRYVGELPPETFPPRVWLAGSTHSGKKTLAAELQEDYGVPFFVYDRQFFAECVEAVLTPGGRTVRGVYIPQDGQDRNPYVNRARMLLEEIRNRAKEEKTKLKAKAEAERLLQEREQRNEERAARSNVDSDVEDSEDEDNWDEAKEAALQESLEFEPEDPEDKEVRLRETYLRIASCVTRFSPFDTLGYVMICPPFSDSELEVLFDEGCIPEVVVRLNIAAETYAQRSALHAAQRHEAMQNAEVPHASAAEVEASKKATQLARDAARLQRRREKALRKWRRRHIGVNDIDSPSEAEDEAETQREQGHSGDASGGDNDSDSDAMVAASDNRDGQSATEKDYFTQEEELNEFMDGIEERLVEVVRIDGRAARRTVYRAVIEALGRHMRHRASLFYVPEVMRFEDAKARLTAGVCDLSSFGYEDPVHLYRYRHNGSQIECAWKPAGVRVGPEQQLEENERGYYVAGGAGDNESGNDHEPEEPEELSEVLSDEVQELRDVVNRCRRRRQRETALRVARVHRRLYFFENDDSLLCFVRDPWPFIRQPPPTPRLLQHPVVSVYEYDDRYTTENGGDKKRVLADSIAFNLRMKCMSVSSLLAWGAVHPHWHALRLDCMLAAQQGSVDPALVHKLLILYLSTAEVKRRGAVLHNLPSTASSAEALPQVACTAPIVKVMTTLFTSLKDGMAADLSAPNTDGEVGWWVAAVSALERHAAVRLPLPRPSVPLDASNLVAAVHGVEEYVQQTQEALLRKQRAFPVRLHNSYQVYSYVHRHLSQFGTFCPYEWLDHDDLVRSVRAPMVSPVATATWAPLSVSTSNEVDLRWGASYLNQYFFFSSADYLERFLNNPTTVTDPSKTKPMPKHFPVIASPPVNMAYLALEGCCPVLLYDTRDFRGMRGVIQPVAKKGSLDCVVEYDGNLYALLDREHMTRFLRRPWQYVDGAHLPQVLRRPLPTGTSPSDIVNHEEYIQRQLYDPVALALLAVAQERPIYPGLSVEESALKYIALYLKAHRDPASLSDFEEKTYRHYFEVYQQRATLYRSLPSSSSEARTKQKVAGGATGAVSLSSAALDREYCAIFEDSIADARDMSFFNRLPPPSEAAL</sequence>
<dbReference type="Proteomes" id="UP000063063">
    <property type="component" value="Chromosome 35"/>
</dbReference>
<dbReference type="eggNOG" id="KOG3079">
    <property type="taxonomic scope" value="Eukaryota"/>
</dbReference>
<feature type="coiled-coil region" evidence="9">
    <location>
        <begin position="572"/>
        <end position="602"/>
    </location>
</feature>
<dbReference type="RefSeq" id="XP_010703548.1">
    <property type="nucleotide sequence ID" value="XM_010705246.1"/>
</dbReference>
<dbReference type="Gene3D" id="3.40.50.300">
    <property type="entry name" value="P-loop containing nucleotide triphosphate hydrolases"/>
    <property type="match status" value="1"/>
</dbReference>
<proteinExistence type="inferred from homology"/>
<keyword evidence="4" id="KW-0963">Cytoplasm</keyword>
<dbReference type="InterPro" id="IPR021897">
    <property type="entry name" value="FAP206"/>
</dbReference>
<evidence type="ECO:0000256" key="6">
    <source>
        <dbReference type="ARBA" id="ARBA00023069"/>
    </source>
</evidence>
<dbReference type="InterPro" id="IPR027417">
    <property type="entry name" value="P-loop_NTPase"/>
</dbReference>
<protein>
    <recommendedName>
        <fullName evidence="3">Cilia- and flagella-associated protein 206</fullName>
    </recommendedName>
</protein>
<feature type="region of interest" description="Disordered" evidence="10">
    <location>
        <begin position="1502"/>
        <end position="1553"/>
    </location>
</feature>
<feature type="compositionally biased region" description="Low complexity" evidence="10">
    <location>
        <begin position="1462"/>
        <end position="1478"/>
    </location>
</feature>
<keyword evidence="6" id="KW-0969">Cilium</keyword>
<evidence type="ECO:0000256" key="9">
    <source>
        <dbReference type="SAM" id="Coils"/>
    </source>
</evidence>
<keyword evidence="8" id="KW-0966">Cell projection</keyword>
<dbReference type="PANTHER" id="PTHR21442">
    <property type="entry name" value="CILIA- AND FLAGELLA-ASSOCIATED PROTEIN 206"/>
    <property type="match status" value="1"/>
</dbReference>
<keyword evidence="12" id="KW-1185">Reference proteome</keyword>
<dbReference type="GO" id="GO:0030030">
    <property type="term" value="P:cell projection organization"/>
    <property type="evidence" value="ECO:0007669"/>
    <property type="project" value="UniProtKB-KW"/>
</dbReference>
<feature type="compositionally biased region" description="Basic and acidic residues" evidence="10">
    <location>
        <begin position="1329"/>
        <end position="1339"/>
    </location>
</feature>
<dbReference type="GeneID" id="22579647"/>
<dbReference type="VEuPathDB" id="TriTrypDB:LPAL13_350070300"/>
<keyword evidence="5" id="KW-0970">Cilium biogenesis/degradation</keyword>
<evidence type="ECO:0000313" key="11">
    <source>
        <dbReference type="EMBL" id="AIO02748.1"/>
    </source>
</evidence>
<feature type="region of interest" description="Disordered" evidence="10">
    <location>
        <begin position="1459"/>
        <end position="1480"/>
    </location>
</feature>
<dbReference type="VEuPathDB" id="TriTrypDB:LPMP_356190"/>
<feature type="compositionally biased region" description="Low complexity" evidence="10">
    <location>
        <begin position="1523"/>
        <end position="1542"/>
    </location>
</feature>
<feature type="compositionally biased region" description="Acidic residues" evidence="10">
    <location>
        <begin position="1345"/>
        <end position="1356"/>
    </location>
</feature>
<evidence type="ECO:0000256" key="2">
    <source>
        <dbReference type="ARBA" id="ARBA00010500"/>
    </source>
</evidence>
<evidence type="ECO:0000313" key="12">
    <source>
        <dbReference type="Proteomes" id="UP000063063"/>
    </source>
</evidence>
<dbReference type="GO" id="GO:0003356">
    <property type="term" value="P:regulation of cilium beat frequency"/>
    <property type="evidence" value="ECO:0007669"/>
    <property type="project" value="TreeGrafter"/>
</dbReference>
<dbReference type="SUPFAM" id="SSF52540">
    <property type="entry name" value="P-loop containing nucleoside triphosphate hydrolases"/>
    <property type="match status" value="1"/>
</dbReference>
<dbReference type="KEGG" id="lpan:LPMP_356190"/>
<evidence type="ECO:0000256" key="8">
    <source>
        <dbReference type="ARBA" id="ARBA00023273"/>
    </source>
</evidence>
<evidence type="ECO:0000256" key="5">
    <source>
        <dbReference type="ARBA" id="ARBA00022794"/>
    </source>
</evidence>
<comment type="similarity">
    <text evidence="2">Belongs to the CFAP206 family.</text>
</comment>
<gene>
    <name evidence="11" type="ORF">LPMP_356190</name>
</gene>
<feature type="region of interest" description="Disordered" evidence="10">
    <location>
        <begin position="1329"/>
        <end position="1359"/>
    </location>
</feature>
<keyword evidence="9" id="KW-0175">Coiled coil</keyword>
<organism evidence="11 12">
    <name type="scientific">Leishmania panamensis</name>
    <dbReference type="NCBI Taxonomy" id="5679"/>
    <lineage>
        <taxon>Eukaryota</taxon>
        <taxon>Discoba</taxon>
        <taxon>Euglenozoa</taxon>
        <taxon>Kinetoplastea</taxon>
        <taxon>Metakinetoplastina</taxon>
        <taxon>Trypanosomatida</taxon>
        <taxon>Trypanosomatidae</taxon>
        <taxon>Leishmaniinae</taxon>
        <taxon>Leishmania</taxon>
        <taxon>Leishmania guyanensis species complex</taxon>
    </lineage>
</organism>
<evidence type="ECO:0000256" key="10">
    <source>
        <dbReference type="SAM" id="MobiDB-lite"/>
    </source>
</evidence>